<dbReference type="SUPFAM" id="SSF54211">
    <property type="entry name" value="Ribosomal protein S5 domain 2-like"/>
    <property type="match status" value="1"/>
</dbReference>
<dbReference type="InterPro" id="IPR013810">
    <property type="entry name" value="Ribosomal_uS5_N"/>
</dbReference>
<evidence type="ECO:0000256" key="4">
    <source>
        <dbReference type="PROSITE-ProRule" id="PRU00268"/>
    </source>
</evidence>
<dbReference type="Pfam" id="PF03719">
    <property type="entry name" value="Ribosomal_S5_C"/>
    <property type="match status" value="1"/>
</dbReference>
<dbReference type="Pfam" id="PF00333">
    <property type="entry name" value="Ribosomal_S5"/>
    <property type="match status" value="1"/>
</dbReference>
<dbReference type="SUPFAM" id="SSF54768">
    <property type="entry name" value="dsRNA-binding domain-like"/>
    <property type="match status" value="1"/>
</dbReference>
<proteinExistence type="inferred from homology"/>
<dbReference type="GO" id="GO:0006412">
    <property type="term" value="P:translation"/>
    <property type="evidence" value="ECO:0007669"/>
    <property type="project" value="InterPro"/>
</dbReference>
<keyword evidence="2 4" id="KW-0689">Ribosomal protein</keyword>
<evidence type="ECO:0000256" key="3">
    <source>
        <dbReference type="ARBA" id="ARBA00023274"/>
    </source>
</evidence>
<dbReference type="EMBL" id="GIBP01009298">
    <property type="protein sequence ID" value="NDV38267.1"/>
    <property type="molecule type" value="Transcribed_RNA"/>
</dbReference>
<dbReference type="PROSITE" id="PS50881">
    <property type="entry name" value="S5_DSRBD"/>
    <property type="match status" value="1"/>
</dbReference>
<dbReference type="InterPro" id="IPR005324">
    <property type="entry name" value="Ribosomal_uS5_C"/>
</dbReference>
<dbReference type="AlphaFoldDB" id="A0A6B2LN86"/>
<dbReference type="GO" id="GO:1990904">
    <property type="term" value="C:ribonucleoprotein complex"/>
    <property type="evidence" value="ECO:0007669"/>
    <property type="project" value="UniProtKB-UniRule"/>
</dbReference>
<dbReference type="PANTHER" id="PTHR48277:SF1">
    <property type="entry name" value="MITOCHONDRIAL RIBOSOMAL PROTEIN S5"/>
    <property type="match status" value="1"/>
</dbReference>
<keyword evidence="3 4" id="KW-0687">Ribonucleoprotein</keyword>
<organism evidence="7">
    <name type="scientific">Arcella intermedia</name>
    <dbReference type="NCBI Taxonomy" id="1963864"/>
    <lineage>
        <taxon>Eukaryota</taxon>
        <taxon>Amoebozoa</taxon>
        <taxon>Tubulinea</taxon>
        <taxon>Elardia</taxon>
        <taxon>Arcellinida</taxon>
        <taxon>Sphaerothecina</taxon>
        <taxon>Arcellidae</taxon>
        <taxon>Arcella</taxon>
    </lineage>
</organism>
<dbReference type="Gene3D" id="3.30.230.10">
    <property type="match status" value="1"/>
</dbReference>
<dbReference type="InterPro" id="IPR014721">
    <property type="entry name" value="Ribsml_uS5_D2-typ_fold_subgr"/>
</dbReference>
<dbReference type="GO" id="GO:0003723">
    <property type="term" value="F:RNA binding"/>
    <property type="evidence" value="ECO:0007669"/>
    <property type="project" value="InterPro"/>
</dbReference>
<name>A0A6B2LN86_9EUKA</name>
<dbReference type="GO" id="GO:0003735">
    <property type="term" value="F:structural constituent of ribosome"/>
    <property type="evidence" value="ECO:0007669"/>
    <property type="project" value="UniProtKB-UniRule"/>
</dbReference>
<evidence type="ECO:0000259" key="6">
    <source>
        <dbReference type="PROSITE" id="PS50881"/>
    </source>
</evidence>
<evidence type="ECO:0000256" key="5">
    <source>
        <dbReference type="RuleBase" id="RU003823"/>
    </source>
</evidence>
<reference evidence="7" key="1">
    <citation type="journal article" date="2020" name="J. Eukaryot. Microbiol.">
        <title>De novo Sequencing, Assembly and Annotation of the Transcriptome for the Free-Living Testate Amoeba Arcella intermedia.</title>
        <authorList>
            <person name="Ribeiro G.M."/>
            <person name="Porfirio-Sousa A.L."/>
            <person name="Maurer-Alcala X.X."/>
            <person name="Katz L.A."/>
            <person name="Lahr D.J.G."/>
        </authorList>
    </citation>
    <scope>NUCLEOTIDE SEQUENCE</scope>
</reference>
<dbReference type="GO" id="GO:0005840">
    <property type="term" value="C:ribosome"/>
    <property type="evidence" value="ECO:0007669"/>
    <property type="project" value="UniProtKB-KW"/>
</dbReference>
<evidence type="ECO:0000256" key="1">
    <source>
        <dbReference type="ARBA" id="ARBA00008945"/>
    </source>
</evidence>
<protein>
    <recommendedName>
        <fullName evidence="6">S5 DRBM domain-containing protein</fullName>
    </recommendedName>
</protein>
<accession>A0A6B2LN86</accession>
<evidence type="ECO:0000313" key="7">
    <source>
        <dbReference type="EMBL" id="NDV38267.1"/>
    </source>
</evidence>
<sequence>MVGSGTGTAGLGYARGNSVPEAMALAKTKAFKNLVSIELWRGNNIGANFSVRYKKSYVFFKARKAGSGRSCGYNMGVLLDAFGVQDCIMGHGGSDNPHTLYRAIFKALRDHTRSPEQVSRMLGRKLFNRAGAFYYTNE</sequence>
<evidence type="ECO:0000256" key="2">
    <source>
        <dbReference type="ARBA" id="ARBA00022980"/>
    </source>
</evidence>
<feature type="domain" description="S5 DRBM" evidence="6">
    <location>
        <begin position="1"/>
        <end position="37"/>
    </location>
</feature>
<comment type="similarity">
    <text evidence="1 5">Belongs to the universal ribosomal protein uS5 family.</text>
</comment>
<dbReference type="PANTHER" id="PTHR48277">
    <property type="entry name" value="MITOCHONDRIAL RIBOSOMAL PROTEIN S5"/>
    <property type="match status" value="1"/>
</dbReference>
<dbReference type="InterPro" id="IPR000851">
    <property type="entry name" value="Ribosomal_uS5"/>
</dbReference>
<dbReference type="InterPro" id="IPR020568">
    <property type="entry name" value="Ribosomal_Su5_D2-typ_SF"/>
</dbReference>